<dbReference type="Proteomes" id="UP001276902">
    <property type="component" value="Unassembled WGS sequence"/>
</dbReference>
<dbReference type="EMBL" id="JALDAW010000011">
    <property type="protein sequence ID" value="MDY5167631.1"/>
    <property type="molecule type" value="Genomic_DNA"/>
</dbReference>
<name>A0A318L0E8_9FIRM</name>
<dbReference type="STRING" id="1034346.GCA_000313565_01186"/>
<gene>
    <name evidence="3" type="ORF">DES51_106132</name>
    <name evidence="2" type="ORF">MQE39_05775</name>
</gene>
<accession>A0A318L0E8</accession>
<evidence type="ECO:0000313" key="3">
    <source>
        <dbReference type="EMBL" id="PXX79013.1"/>
    </source>
</evidence>
<reference evidence="2" key="2">
    <citation type="submission" date="2022-03" db="EMBL/GenBank/DDBJ databases">
        <title>First case of bacteraemia caused by Dielma fastidiosa in a patient hospitalised with diverticulitis.</title>
        <authorList>
            <person name="Forman-Ankjaer B."/>
            <person name="Hvid-Jensen F."/>
            <person name="Kobel C.M."/>
            <person name="Greve T."/>
        </authorList>
    </citation>
    <scope>NUCLEOTIDE SEQUENCE</scope>
    <source>
        <strain evidence="2">AUH_DF_2021</strain>
    </source>
</reference>
<evidence type="ECO:0000313" key="2">
    <source>
        <dbReference type="EMBL" id="MDY5167631.1"/>
    </source>
</evidence>
<dbReference type="AlphaFoldDB" id="A0A318L0E8"/>
<keyword evidence="1" id="KW-1133">Transmembrane helix</keyword>
<keyword evidence="1" id="KW-0812">Transmembrane</keyword>
<proteinExistence type="predicted"/>
<sequence>MIENINDLLSILCLLGLIGGIAFISINHLLQKRLKKKRTLAGKFYREW</sequence>
<protein>
    <submittedName>
        <fullName evidence="3">Uncharacterized protein</fullName>
    </submittedName>
</protein>
<dbReference type="EMBL" id="QJKH01000006">
    <property type="protein sequence ID" value="PXX79013.1"/>
    <property type="molecule type" value="Genomic_DNA"/>
</dbReference>
<comment type="caution">
    <text evidence="3">The sequence shown here is derived from an EMBL/GenBank/DDBJ whole genome shotgun (WGS) entry which is preliminary data.</text>
</comment>
<feature type="transmembrane region" description="Helical" evidence="1">
    <location>
        <begin position="6"/>
        <end position="30"/>
    </location>
</feature>
<reference evidence="3 4" key="1">
    <citation type="submission" date="2018-05" db="EMBL/GenBank/DDBJ databases">
        <title>Genomic Encyclopedia of Type Strains, Phase IV (KMG-IV): sequencing the most valuable type-strain genomes for metagenomic binning, comparative biology and taxonomic classification.</title>
        <authorList>
            <person name="Goeker M."/>
        </authorList>
    </citation>
    <scope>NUCLEOTIDE SEQUENCE [LARGE SCALE GENOMIC DNA]</scope>
    <source>
        <strain evidence="3 4">JC118</strain>
    </source>
</reference>
<dbReference type="RefSeq" id="WP_022937502.1">
    <property type="nucleotide sequence ID" value="NZ_BAABZA010000001.1"/>
</dbReference>
<dbReference type="GeneID" id="94442683"/>
<keyword evidence="1" id="KW-0472">Membrane</keyword>
<evidence type="ECO:0000313" key="4">
    <source>
        <dbReference type="Proteomes" id="UP000247612"/>
    </source>
</evidence>
<dbReference type="Proteomes" id="UP000247612">
    <property type="component" value="Unassembled WGS sequence"/>
</dbReference>
<evidence type="ECO:0000256" key="1">
    <source>
        <dbReference type="SAM" id="Phobius"/>
    </source>
</evidence>
<keyword evidence="4" id="KW-1185">Reference proteome</keyword>
<organism evidence="3 4">
    <name type="scientific">Dielma fastidiosa</name>
    <dbReference type="NCBI Taxonomy" id="1034346"/>
    <lineage>
        <taxon>Bacteria</taxon>
        <taxon>Bacillati</taxon>
        <taxon>Bacillota</taxon>
        <taxon>Erysipelotrichia</taxon>
        <taxon>Erysipelotrichales</taxon>
        <taxon>Erysipelotrichaceae</taxon>
        <taxon>Dielma</taxon>
    </lineage>
</organism>